<dbReference type="Proteomes" id="UP000827092">
    <property type="component" value="Unassembled WGS sequence"/>
</dbReference>
<dbReference type="SUPFAM" id="SSF56801">
    <property type="entry name" value="Acetyl-CoA synthetase-like"/>
    <property type="match status" value="1"/>
</dbReference>
<dbReference type="Pfam" id="PF13570">
    <property type="entry name" value="Beta-prop_ACSF4"/>
    <property type="match status" value="1"/>
</dbReference>
<feature type="domain" description="Pyrrolo-quinoline quinone repeat" evidence="2">
    <location>
        <begin position="618"/>
        <end position="945"/>
    </location>
</feature>
<dbReference type="AlphaFoldDB" id="A0AAV6UZS9"/>
<evidence type="ECO:0000259" key="2">
    <source>
        <dbReference type="Pfam" id="PF13570"/>
    </source>
</evidence>
<dbReference type="InterPro" id="IPR042099">
    <property type="entry name" value="ANL_N_sf"/>
</dbReference>
<keyword evidence="4" id="KW-1185">Reference proteome</keyword>
<sequence length="949" mass="106168">MEIPLHSAIGCLVKPSVALPALILGISKISSPFMFLDISDPVSSLKSLQKYASVGFLLVNEALLKDFKEKLCVCWSEKRTISSSNFSSLVLLKSVDCTDCPASKLYPDFSRYVHRLSYIIQTSGTTGTPKIVQVPHQCIVPNIIDLGNRFNINSDDVLLMCSPLSFDPSIVEIFLAIVSGCTLVIVPNQMKCLTKRLCDVIVDSKVTVIQATPSLFKSLSENFIKNTLLSKESKLRVLAFGGEVCPSLNKLRMWKSSENQTLLFNLYGVTEISCWASCYLIDLKNETSSEMLLGDPLLETNIELNENGEVLIGGNKRWCLVDDESWPQVEMQFMRRTGDFAIKTAHGLHFLGRKDKIIKYNGQKLFLQNISDLLENMPEIVDHYVYFDQQHSKIILFVVYEVYVNVYTEGRDQIIEALRLSISNLPAVEVVTVPFIPLTKNGKADCVKMLEFSKLKEQETRNSLEANYLDVISILWKSFTKVSTISEDDNFIMSGGDSFSAVYFACDIKWKLQIFSPELVEKLLNDSFKDIIKHVEECLTEKNASKPCENYNVLVNKNCQGPVFKKACLENSECYETATRRGYSLKCVHSKEGISCRKEEKFPKNTSICLRLNGTFDLKKCVDASPCVSYFFQSDKLLAFIGSHSGLFSCINVNAKELEWTTKLPDRIESSSSTTFCGKYVLVGCYDCYLYCMEIETGIIKWKLETGGEIKSSPVVSSENIAYFGSRDKYLYAVQTLSGQLVWKQVISNGSIFSSPALCTENKCLAVSTLDGVFAVLKMDTGNIVWTFNHGKPLFSSPVFTSTSIYIGSTNNCLLKFDLSGNLVTEHHTNGPVFSSPAKNESKNKGHIVFGCHDGIVYCIGPNDEYLWKFCCNSPVYATPFIFQWMQNEYVVIASTNGVIYILKLSNGNVVSFCNCPGEIFSSPVVLNNYLVIGCRDNNVYCFSLCGVT</sequence>
<dbReference type="PROSITE" id="PS00455">
    <property type="entry name" value="AMP_BINDING"/>
    <property type="match status" value="1"/>
</dbReference>
<dbReference type="InterPro" id="IPR015943">
    <property type="entry name" value="WD40/YVTN_repeat-like_dom_sf"/>
</dbReference>
<dbReference type="InterPro" id="IPR018391">
    <property type="entry name" value="PQQ_b-propeller_rpt"/>
</dbReference>
<name>A0AAV6UZS9_9ARAC</name>
<accession>A0AAV6UZS9</accession>
<dbReference type="Gene3D" id="3.40.50.12780">
    <property type="entry name" value="N-terminal domain of ligase-like"/>
    <property type="match status" value="1"/>
</dbReference>
<dbReference type="SUPFAM" id="SSF50998">
    <property type="entry name" value="Quinoprotein alcohol dehydrogenase-like"/>
    <property type="match status" value="1"/>
</dbReference>
<proteinExistence type="predicted"/>
<dbReference type="PANTHER" id="PTHR44394">
    <property type="entry name" value="BETA-ALANINE-ACTIVATING ENZYME"/>
    <property type="match status" value="1"/>
</dbReference>
<dbReference type="InterPro" id="IPR002372">
    <property type="entry name" value="PQQ_rpt_dom"/>
</dbReference>
<dbReference type="GO" id="GO:0043041">
    <property type="term" value="P:amino acid activation for nonribosomal peptide biosynthetic process"/>
    <property type="evidence" value="ECO:0007669"/>
    <property type="project" value="TreeGrafter"/>
</dbReference>
<dbReference type="PANTHER" id="PTHR44394:SF1">
    <property type="entry name" value="BETA-ALANINE-ACTIVATING ENZYME"/>
    <property type="match status" value="1"/>
</dbReference>
<dbReference type="Pfam" id="PF00501">
    <property type="entry name" value="AMP-binding"/>
    <property type="match status" value="1"/>
</dbReference>
<evidence type="ECO:0000313" key="3">
    <source>
        <dbReference type="EMBL" id="KAG8190035.1"/>
    </source>
</evidence>
<dbReference type="InterPro" id="IPR020845">
    <property type="entry name" value="AMP-binding_CS"/>
</dbReference>
<evidence type="ECO:0000259" key="1">
    <source>
        <dbReference type="Pfam" id="PF00501"/>
    </source>
</evidence>
<dbReference type="InterPro" id="IPR052091">
    <property type="entry name" value="Beta-ala_Activ/Resist"/>
</dbReference>
<evidence type="ECO:0008006" key="5">
    <source>
        <dbReference type="Google" id="ProtNLM"/>
    </source>
</evidence>
<dbReference type="Gene3D" id="2.130.10.10">
    <property type="entry name" value="YVTN repeat-like/Quinoprotein amine dehydrogenase"/>
    <property type="match status" value="2"/>
</dbReference>
<evidence type="ECO:0000313" key="4">
    <source>
        <dbReference type="Proteomes" id="UP000827092"/>
    </source>
</evidence>
<dbReference type="SMART" id="SM00564">
    <property type="entry name" value="PQQ"/>
    <property type="match status" value="5"/>
</dbReference>
<organism evidence="3 4">
    <name type="scientific">Oedothorax gibbosus</name>
    <dbReference type="NCBI Taxonomy" id="931172"/>
    <lineage>
        <taxon>Eukaryota</taxon>
        <taxon>Metazoa</taxon>
        <taxon>Ecdysozoa</taxon>
        <taxon>Arthropoda</taxon>
        <taxon>Chelicerata</taxon>
        <taxon>Arachnida</taxon>
        <taxon>Araneae</taxon>
        <taxon>Araneomorphae</taxon>
        <taxon>Entelegynae</taxon>
        <taxon>Araneoidea</taxon>
        <taxon>Linyphiidae</taxon>
        <taxon>Erigoninae</taxon>
        <taxon>Oedothorax</taxon>
    </lineage>
</organism>
<dbReference type="EMBL" id="JAFNEN010000196">
    <property type="protein sequence ID" value="KAG8190035.1"/>
    <property type="molecule type" value="Genomic_DNA"/>
</dbReference>
<comment type="caution">
    <text evidence="3">The sequence shown here is derived from an EMBL/GenBank/DDBJ whole genome shotgun (WGS) entry which is preliminary data.</text>
</comment>
<dbReference type="InterPro" id="IPR011047">
    <property type="entry name" value="Quinoprotein_ADH-like_sf"/>
</dbReference>
<gene>
    <name evidence="3" type="ORF">JTE90_000130</name>
</gene>
<feature type="domain" description="AMP-dependent synthetase/ligase" evidence="1">
    <location>
        <begin position="8"/>
        <end position="305"/>
    </location>
</feature>
<dbReference type="InterPro" id="IPR000873">
    <property type="entry name" value="AMP-dep_synth/lig_dom"/>
</dbReference>
<protein>
    <recommendedName>
        <fullName evidence="5">Acyl-CoA synthetase family member 4</fullName>
    </recommendedName>
</protein>
<reference evidence="3 4" key="1">
    <citation type="journal article" date="2022" name="Nat. Ecol. Evol.">
        <title>A masculinizing supergene underlies an exaggerated male reproductive morph in a spider.</title>
        <authorList>
            <person name="Hendrickx F."/>
            <person name="De Corte Z."/>
            <person name="Sonet G."/>
            <person name="Van Belleghem S.M."/>
            <person name="Kostlbacher S."/>
            <person name="Vangestel C."/>
        </authorList>
    </citation>
    <scope>NUCLEOTIDE SEQUENCE [LARGE SCALE GENOMIC DNA]</scope>
    <source>
        <strain evidence="3">W744_W776</strain>
    </source>
</reference>